<feature type="transmembrane region" description="Helical" evidence="5">
    <location>
        <begin position="287"/>
        <end position="310"/>
    </location>
</feature>
<dbReference type="EMBL" id="DSFH01000067">
    <property type="protein sequence ID" value="HEW64470.1"/>
    <property type="molecule type" value="Genomic_DNA"/>
</dbReference>
<feature type="transmembrane region" description="Helical" evidence="5">
    <location>
        <begin position="330"/>
        <end position="350"/>
    </location>
</feature>
<dbReference type="AlphaFoldDB" id="A0A7C2ZEB3"/>
<dbReference type="InterPro" id="IPR020846">
    <property type="entry name" value="MFS_dom"/>
</dbReference>
<evidence type="ECO:0000256" key="1">
    <source>
        <dbReference type="ARBA" id="ARBA00004141"/>
    </source>
</evidence>
<feature type="transmembrane region" description="Helical" evidence="5">
    <location>
        <begin position="112"/>
        <end position="139"/>
    </location>
</feature>
<feature type="transmembrane region" description="Helical" evidence="5">
    <location>
        <begin position="21"/>
        <end position="44"/>
    </location>
</feature>
<dbReference type="InterPro" id="IPR036259">
    <property type="entry name" value="MFS_trans_sf"/>
</dbReference>
<dbReference type="InterPro" id="IPR011701">
    <property type="entry name" value="MFS"/>
</dbReference>
<evidence type="ECO:0000256" key="3">
    <source>
        <dbReference type="ARBA" id="ARBA00022989"/>
    </source>
</evidence>
<keyword evidence="2 5" id="KW-0812">Transmembrane</keyword>
<feature type="transmembrane region" description="Helical" evidence="5">
    <location>
        <begin position="531"/>
        <end position="548"/>
    </location>
</feature>
<feature type="transmembrane region" description="Helical" evidence="5">
    <location>
        <begin position="151"/>
        <end position="170"/>
    </location>
</feature>
<gene>
    <name evidence="7" type="ORF">ENO39_05410</name>
</gene>
<comment type="caution">
    <text evidence="7">The sequence shown here is derived from an EMBL/GenBank/DDBJ whole genome shotgun (WGS) entry which is preliminary data.</text>
</comment>
<dbReference type="SUPFAM" id="SSF103473">
    <property type="entry name" value="MFS general substrate transporter"/>
    <property type="match status" value="1"/>
</dbReference>
<feature type="transmembrane region" description="Helical" evidence="5">
    <location>
        <begin position="87"/>
        <end position="106"/>
    </location>
</feature>
<proteinExistence type="predicted"/>
<evidence type="ECO:0000259" key="6">
    <source>
        <dbReference type="PROSITE" id="PS50850"/>
    </source>
</evidence>
<dbReference type="CDD" id="cd17321">
    <property type="entry name" value="MFS_MMR_MDR_like"/>
    <property type="match status" value="1"/>
</dbReference>
<dbReference type="PROSITE" id="PS50850">
    <property type="entry name" value="MFS"/>
    <property type="match status" value="1"/>
</dbReference>
<dbReference type="GO" id="GO:0022857">
    <property type="term" value="F:transmembrane transporter activity"/>
    <property type="evidence" value="ECO:0007669"/>
    <property type="project" value="InterPro"/>
</dbReference>
<protein>
    <submittedName>
        <fullName evidence="7">MFS transporter</fullName>
    </submittedName>
</protein>
<reference evidence="7" key="1">
    <citation type="journal article" date="2020" name="mSystems">
        <title>Genome- and Community-Level Interaction Insights into Carbon Utilization and Element Cycling Functions of Hydrothermarchaeota in Hydrothermal Sediment.</title>
        <authorList>
            <person name="Zhou Z."/>
            <person name="Liu Y."/>
            <person name="Xu W."/>
            <person name="Pan J."/>
            <person name="Luo Z.H."/>
            <person name="Li M."/>
        </authorList>
    </citation>
    <scope>NUCLEOTIDE SEQUENCE [LARGE SCALE GENOMIC DNA]</scope>
    <source>
        <strain evidence="7">SpSt-1261</strain>
    </source>
</reference>
<name>A0A7C2ZEB3_9CREN</name>
<organism evidence="7">
    <name type="scientific">Fervidicoccus fontis</name>
    <dbReference type="NCBI Taxonomy" id="683846"/>
    <lineage>
        <taxon>Archaea</taxon>
        <taxon>Thermoproteota</taxon>
        <taxon>Thermoprotei</taxon>
        <taxon>Fervidicoccales</taxon>
        <taxon>Fervidicoccaceae</taxon>
        <taxon>Fervidicoccus</taxon>
    </lineage>
</organism>
<keyword evidence="4 5" id="KW-0472">Membrane</keyword>
<dbReference type="PANTHER" id="PTHR23501:SF5">
    <property type="entry name" value="TRANSPORT PROTEIN"/>
    <property type="match status" value="1"/>
</dbReference>
<feature type="transmembrane region" description="Helical" evidence="5">
    <location>
        <begin position="176"/>
        <end position="197"/>
    </location>
</feature>
<accession>A0A7C2ZEB3</accession>
<feature type="transmembrane region" description="Helical" evidence="5">
    <location>
        <begin position="430"/>
        <end position="447"/>
    </location>
</feature>
<evidence type="ECO:0000313" key="7">
    <source>
        <dbReference type="EMBL" id="HEW64470.1"/>
    </source>
</evidence>
<evidence type="ECO:0000256" key="5">
    <source>
        <dbReference type="SAM" id="Phobius"/>
    </source>
</evidence>
<feature type="transmembrane region" description="Helical" evidence="5">
    <location>
        <begin position="56"/>
        <end position="75"/>
    </location>
</feature>
<evidence type="ECO:0000256" key="4">
    <source>
        <dbReference type="ARBA" id="ARBA00023136"/>
    </source>
</evidence>
<dbReference type="PANTHER" id="PTHR23501">
    <property type="entry name" value="MAJOR FACILITATOR SUPERFAMILY"/>
    <property type="match status" value="1"/>
</dbReference>
<feature type="transmembrane region" description="Helical" evidence="5">
    <location>
        <begin position="362"/>
        <end position="381"/>
    </location>
</feature>
<feature type="domain" description="Major facilitator superfamily (MFS) profile" evidence="6">
    <location>
        <begin position="15"/>
        <end position="491"/>
    </location>
</feature>
<dbReference type="Gene3D" id="1.20.1250.20">
    <property type="entry name" value="MFS general substrate transporter like domains"/>
    <property type="match status" value="2"/>
</dbReference>
<evidence type="ECO:0000256" key="2">
    <source>
        <dbReference type="ARBA" id="ARBA00022692"/>
    </source>
</evidence>
<dbReference type="Proteomes" id="UP000886076">
    <property type="component" value="Unassembled WGS sequence"/>
</dbReference>
<dbReference type="Pfam" id="PF07690">
    <property type="entry name" value="MFS_1"/>
    <property type="match status" value="1"/>
</dbReference>
<dbReference type="GO" id="GO:0005886">
    <property type="term" value="C:plasma membrane"/>
    <property type="evidence" value="ECO:0007669"/>
    <property type="project" value="TreeGrafter"/>
</dbReference>
<keyword evidence="3 5" id="KW-1133">Transmembrane helix</keyword>
<feature type="transmembrane region" description="Helical" evidence="5">
    <location>
        <begin position="247"/>
        <end position="266"/>
    </location>
</feature>
<feature type="transmembrane region" description="Helical" evidence="5">
    <location>
        <begin position="217"/>
        <end position="235"/>
    </location>
</feature>
<comment type="subcellular location">
    <subcellularLocation>
        <location evidence="1">Membrane</location>
        <topology evidence="1">Multi-pass membrane protein</topology>
    </subcellularLocation>
</comment>
<sequence>MKEFEVVITEYKWTVLINTSLGVIMSSMNMNILMISLPAIFRGLGINPFAPGEFAYLLWVLMGYSIILATILVTLGRISDMHGRERAYTLGFIIFSIASIALSFIPSNSGNFGALILIILRMVQAIGGGLLMVNSTALITDAFPLTERGKALGLNQVMFIVGIFLGLIAGGLVVDIGWHMVFILSVPFGVAGSLWSVFKLRKTKGTGKASLDIPGNVTLAGGLLAISLGLTYALMPYGNSQMGWGNPWVITAFIIGVALFIVFVEIEKKAKAPLFQLSLFKIRPFTYGLLALFFNALARGAVMFLITIWLQGIYLPLHGYSWEETPFWAGIYMIPMMLGMVVMAPFSGILTDKYGARTFATLGMIIIAITFYGMTLLPYNFDRTWFEILLFINGLGNGLFSAPNTTAIMNALSSKDRAAGNGMRQTFNNIGSSISMAIFFTILLTFLSKYLPTQISTTLSSYGLPQEVIKFISSIPVSGLLFGAFLGVDPASAIPSSLISLLPSNVVEILNSRAFLPTVLGPSFKTALTNSLYISIALVLIGAVFSYMRGGRYVIDEEKGATAKT</sequence>